<dbReference type="InterPro" id="IPR013785">
    <property type="entry name" value="Aldolase_TIM"/>
</dbReference>
<accession>X0UY32</accession>
<name>X0UY32_9ZZZZ</name>
<dbReference type="PANTHER" id="PTHR11082">
    <property type="entry name" value="TRNA-DIHYDROURIDINE SYNTHASE"/>
    <property type="match status" value="1"/>
</dbReference>
<sequence>LNIGNKSIEKRLVLAPMAFLGNVAFRELVQNFGGYGLLFSEMCSAKRIPNENRQRSTYFRWRDAELSHLVCQIFGDDPMTMAAAARRIEAAHFFGVDINFGCAEVSICRQNCGAAILKDPDLAARIVGEVRKAVSIPLFVKYRIGWKDNPRESITLAKRFEDAGADALTFHPRIAPDRRTRPPKWQYIGMVKQAVSIPVFGNGNVFDAGDCLKMFETTGCDGVAIGRMAIARPWLFAEWTDGYRGAPEIYLKSALRLAELLEKHFDSQKA</sequence>
<comment type="caution">
    <text evidence="2">The sequence shown here is derived from an EMBL/GenBank/DDBJ whole genome shotgun (WGS) entry which is preliminary data.</text>
</comment>
<gene>
    <name evidence="2" type="ORF">S01H1_36388</name>
</gene>
<dbReference type="InterPro" id="IPR035587">
    <property type="entry name" value="DUS-like_FMN-bd"/>
</dbReference>
<evidence type="ECO:0000259" key="1">
    <source>
        <dbReference type="Pfam" id="PF01207"/>
    </source>
</evidence>
<reference evidence="2" key="1">
    <citation type="journal article" date="2014" name="Front. Microbiol.">
        <title>High frequency of phylogenetically diverse reductive dehalogenase-homologous genes in deep subseafloor sedimentary metagenomes.</title>
        <authorList>
            <person name="Kawai M."/>
            <person name="Futagami T."/>
            <person name="Toyoda A."/>
            <person name="Takaki Y."/>
            <person name="Nishi S."/>
            <person name="Hori S."/>
            <person name="Arai W."/>
            <person name="Tsubouchi T."/>
            <person name="Morono Y."/>
            <person name="Uchiyama I."/>
            <person name="Ito T."/>
            <person name="Fujiyama A."/>
            <person name="Inagaki F."/>
            <person name="Takami H."/>
        </authorList>
    </citation>
    <scope>NUCLEOTIDE SEQUENCE</scope>
    <source>
        <strain evidence="2">Expedition CK06-06</strain>
    </source>
</reference>
<organism evidence="2">
    <name type="scientific">marine sediment metagenome</name>
    <dbReference type="NCBI Taxonomy" id="412755"/>
    <lineage>
        <taxon>unclassified sequences</taxon>
        <taxon>metagenomes</taxon>
        <taxon>ecological metagenomes</taxon>
    </lineage>
</organism>
<evidence type="ECO:0000313" key="2">
    <source>
        <dbReference type="EMBL" id="GAG04072.1"/>
    </source>
</evidence>
<feature type="non-terminal residue" evidence="2">
    <location>
        <position position="1"/>
    </location>
</feature>
<dbReference type="EMBL" id="BARS01022791">
    <property type="protein sequence ID" value="GAG04072.1"/>
    <property type="molecule type" value="Genomic_DNA"/>
</dbReference>
<proteinExistence type="predicted"/>
<feature type="domain" description="DUS-like FMN-binding" evidence="1">
    <location>
        <begin position="14"/>
        <end position="264"/>
    </location>
</feature>
<feature type="non-terminal residue" evidence="2">
    <location>
        <position position="270"/>
    </location>
</feature>
<dbReference type="Gene3D" id="3.20.20.70">
    <property type="entry name" value="Aldolase class I"/>
    <property type="match status" value="1"/>
</dbReference>
<dbReference type="Pfam" id="PF01207">
    <property type="entry name" value="Dus"/>
    <property type="match status" value="1"/>
</dbReference>
<dbReference type="AlphaFoldDB" id="X0UY32"/>
<dbReference type="SUPFAM" id="SSF51395">
    <property type="entry name" value="FMN-linked oxidoreductases"/>
    <property type="match status" value="1"/>
</dbReference>
<dbReference type="PANTHER" id="PTHR11082:SF25">
    <property type="entry name" value="DUS-LIKE FMN-BINDING DOMAIN-CONTAINING PROTEIN"/>
    <property type="match status" value="1"/>
</dbReference>
<dbReference type="CDD" id="cd02801">
    <property type="entry name" value="DUS_like_FMN"/>
    <property type="match status" value="1"/>
</dbReference>
<protein>
    <recommendedName>
        <fullName evidence="1">DUS-like FMN-binding domain-containing protein</fullName>
    </recommendedName>
</protein>